<dbReference type="EMBL" id="JAUDFV010000020">
    <property type="protein sequence ID" value="KAL2740149.1"/>
    <property type="molecule type" value="Genomic_DNA"/>
</dbReference>
<proteinExistence type="predicted"/>
<name>A0ABD2C570_VESSQ</name>
<dbReference type="AlphaFoldDB" id="A0ABD2C570"/>
<comment type="caution">
    <text evidence="1">The sequence shown here is derived from an EMBL/GenBank/DDBJ whole genome shotgun (WGS) entry which is preliminary data.</text>
</comment>
<accession>A0ABD2C570</accession>
<dbReference type="Proteomes" id="UP001607302">
    <property type="component" value="Unassembled WGS sequence"/>
</dbReference>
<evidence type="ECO:0000313" key="1">
    <source>
        <dbReference type="EMBL" id="KAL2740149.1"/>
    </source>
</evidence>
<gene>
    <name evidence="1" type="ORF">V1478_000290</name>
</gene>
<organism evidence="1 2">
    <name type="scientific">Vespula squamosa</name>
    <name type="common">Southern yellow jacket</name>
    <name type="synonym">Wasp</name>
    <dbReference type="NCBI Taxonomy" id="30214"/>
    <lineage>
        <taxon>Eukaryota</taxon>
        <taxon>Metazoa</taxon>
        <taxon>Ecdysozoa</taxon>
        <taxon>Arthropoda</taxon>
        <taxon>Hexapoda</taxon>
        <taxon>Insecta</taxon>
        <taxon>Pterygota</taxon>
        <taxon>Neoptera</taxon>
        <taxon>Endopterygota</taxon>
        <taxon>Hymenoptera</taxon>
        <taxon>Apocrita</taxon>
        <taxon>Aculeata</taxon>
        <taxon>Vespoidea</taxon>
        <taxon>Vespidae</taxon>
        <taxon>Vespinae</taxon>
        <taxon>Vespula</taxon>
    </lineage>
</organism>
<sequence>MFSTLRLFHCDYIERLDKYPSFIFKNNCNIKCNSRLKSGIRLRTINLRLESKIEKIPVPLRLFMLPMSFCRPSSNKSSMVPAGCIVYLLGTNSTPSSVYMTFESLYFNSKFGFYPKARSRQLSETILRHVEQSEVQKFIELSSLMEAKNVPTDQSSNYSRMINGDEYMAVGILTYRDCQVRIAGTGPSGLGRKWSVSGVDSDAVGDLNQRIAPLGLGLVTNEKRMKKGRRGGGPRDRVSGGEHLWGSKTSVAVYEDTVSLSPASSPTTTTTTTTLLALRLRFHVNVLGRGNRVLESVPTTTIPHFEAPSRRY</sequence>
<keyword evidence="2" id="KW-1185">Reference proteome</keyword>
<evidence type="ECO:0000313" key="2">
    <source>
        <dbReference type="Proteomes" id="UP001607302"/>
    </source>
</evidence>
<reference evidence="1 2" key="1">
    <citation type="journal article" date="2024" name="Ann. Entomol. Soc. Am.">
        <title>Genomic analyses of the southern and eastern yellowjacket wasps (Hymenoptera: Vespidae) reveal evolutionary signatures of social life.</title>
        <authorList>
            <person name="Catto M.A."/>
            <person name="Caine P.B."/>
            <person name="Orr S.E."/>
            <person name="Hunt B.G."/>
            <person name="Goodisman M.A.D."/>
        </authorList>
    </citation>
    <scope>NUCLEOTIDE SEQUENCE [LARGE SCALE GENOMIC DNA]</scope>
    <source>
        <strain evidence="1">233</strain>
        <tissue evidence="1">Head and thorax</tissue>
    </source>
</reference>
<protein>
    <submittedName>
        <fullName evidence="1">Uncharacterized protein</fullName>
    </submittedName>
</protein>